<evidence type="ECO:0000313" key="3">
    <source>
        <dbReference type="Proteomes" id="UP000613030"/>
    </source>
</evidence>
<evidence type="ECO:0008006" key="4">
    <source>
        <dbReference type="Google" id="ProtNLM"/>
    </source>
</evidence>
<reference evidence="2 3" key="1">
    <citation type="submission" date="2021-01" db="EMBL/GenBank/DDBJ databases">
        <title>Chryseolinea sp. Jin1 Genome sequencing and assembly.</title>
        <authorList>
            <person name="Kim I."/>
        </authorList>
    </citation>
    <scope>NUCLEOTIDE SEQUENCE [LARGE SCALE GENOMIC DNA]</scope>
    <source>
        <strain evidence="2 3">Jin1</strain>
    </source>
</reference>
<keyword evidence="1" id="KW-0732">Signal</keyword>
<evidence type="ECO:0000313" key="2">
    <source>
        <dbReference type="EMBL" id="MBL0740395.1"/>
    </source>
</evidence>
<dbReference type="SUPFAM" id="SSF159501">
    <property type="entry name" value="EreA/ChaN-like"/>
    <property type="match status" value="1"/>
</dbReference>
<accession>A0ABS1KLR9</accession>
<organism evidence="2 3">
    <name type="scientific">Chryseolinea lacunae</name>
    <dbReference type="NCBI Taxonomy" id="2801331"/>
    <lineage>
        <taxon>Bacteria</taxon>
        <taxon>Pseudomonadati</taxon>
        <taxon>Bacteroidota</taxon>
        <taxon>Cytophagia</taxon>
        <taxon>Cytophagales</taxon>
        <taxon>Fulvivirgaceae</taxon>
        <taxon>Chryseolinea</taxon>
    </lineage>
</organism>
<comment type="caution">
    <text evidence="2">The sequence shown here is derived from an EMBL/GenBank/DDBJ whole genome shotgun (WGS) entry which is preliminary data.</text>
</comment>
<feature type="chain" id="PRO_5046896904" description="Haem-binding uptake Tiki superfamily ChaN domain-containing protein" evidence="1">
    <location>
        <begin position="23"/>
        <end position="383"/>
    </location>
</feature>
<dbReference type="Gene3D" id="3.30.1870.10">
    <property type="entry name" value="EreA-like, domain 2"/>
    <property type="match status" value="1"/>
</dbReference>
<keyword evidence="3" id="KW-1185">Reference proteome</keyword>
<dbReference type="Proteomes" id="UP000613030">
    <property type="component" value="Unassembled WGS sequence"/>
</dbReference>
<evidence type="ECO:0000256" key="1">
    <source>
        <dbReference type="SAM" id="SignalP"/>
    </source>
</evidence>
<protein>
    <recommendedName>
        <fullName evidence="4">Haem-binding uptake Tiki superfamily ChaN domain-containing protein</fullName>
    </recommendedName>
</protein>
<dbReference type="RefSeq" id="WP_202007658.1">
    <property type="nucleotide sequence ID" value="NZ_JAERRB010000001.1"/>
</dbReference>
<proteinExistence type="predicted"/>
<name>A0ABS1KLR9_9BACT</name>
<dbReference type="EMBL" id="JAERRB010000001">
    <property type="protein sequence ID" value="MBL0740395.1"/>
    <property type="molecule type" value="Genomic_DNA"/>
</dbReference>
<feature type="signal peptide" evidence="1">
    <location>
        <begin position="1"/>
        <end position="22"/>
    </location>
</feature>
<sequence length="383" mass="43357">MTKITAHAILFIACLNSFFVFGQAVAPIAVLNVGYNESSSGLAIFDVGNNNVVIIGEDVHNRIDMPRATLKFLQHLHKLNGTRVLAIEGGTSTAFLVNRYLDTQDTVLLREIVRHTFYWGIEHQQFLKELAQWNEQLSDDQKIKLRSADIEIKQESVVLAINVLLKEQETTALPSGLRSFREIFEEKSSHRNKFDALNVFYYYDKDKCRKAAEAVLADVAVHPDQYKTIFGPNVGMVKTMMQDLISQYTFNYKDTHYGYRDAIIYQKLLSLHNDGITKFLYIVGGKHTGQGSSSYRLQHDALSPFHGKVVFINITARKPNGKFQGSKAVSDLSARYPEMFCADCHVLIRNDGSTKLLTQVPDYTLAFKNTSFVRKFSNTFTGD</sequence>
<gene>
    <name evidence="2" type="ORF">JI741_04160</name>
</gene>